<name>A0A9Q3PSQ4_9BASI</name>
<evidence type="ECO:0000313" key="1">
    <source>
        <dbReference type="EMBL" id="MBW0572689.1"/>
    </source>
</evidence>
<organism evidence="1 2">
    <name type="scientific">Austropuccinia psidii MF-1</name>
    <dbReference type="NCBI Taxonomy" id="1389203"/>
    <lineage>
        <taxon>Eukaryota</taxon>
        <taxon>Fungi</taxon>
        <taxon>Dikarya</taxon>
        <taxon>Basidiomycota</taxon>
        <taxon>Pucciniomycotina</taxon>
        <taxon>Pucciniomycetes</taxon>
        <taxon>Pucciniales</taxon>
        <taxon>Sphaerophragmiaceae</taxon>
        <taxon>Austropuccinia</taxon>
    </lineage>
</organism>
<dbReference type="EMBL" id="AVOT02090574">
    <property type="protein sequence ID" value="MBW0572689.1"/>
    <property type="molecule type" value="Genomic_DNA"/>
</dbReference>
<reference evidence="1" key="1">
    <citation type="submission" date="2021-03" db="EMBL/GenBank/DDBJ databases">
        <title>Draft genome sequence of rust myrtle Austropuccinia psidii MF-1, a brazilian biotype.</title>
        <authorList>
            <person name="Quecine M.C."/>
            <person name="Pachon D.M.R."/>
            <person name="Bonatelli M.L."/>
            <person name="Correr F.H."/>
            <person name="Franceschini L.M."/>
            <person name="Leite T.F."/>
            <person name="Margarido G.R.A."/>
            <person name="Almeida C.A."/>
            <person name="Ferrarezi J.A."/>
            <person name="Labate C.A."/>
        </authorList>
    </citation>
    <scope>NUCLEOTIDE SEQUENCE</scope>
    <source>
        <strain evidence="1">MF-1</strain>
    </source>
</reference>
<sequence>MDLAPSSYHESLEELWDGEVEAEEVETMIKVVASAYRKYLDVSFKVKAEKLPVHLTCDYHIKLDVRFYYETDDNITINQHYYVFSYEI</sequence>
<keyword evidence="2" id="KW-1185">Reference proteome</keyword>
<dbReference type="Proteomes" id="UP000765509">
    <property type="component" value="Unassembled WGS sequence"/>
</dbReference>
<proteinExistence type="predicted"/>
<gene>
    <name evidence="1" type="ORF">O181_112404</name>
</gene>
<accession>A0A9Q3PSQ4</accession>
<protein>
    <submittedName>
        <fullName evidence="1">Uncharacterized protein</fullName>
    </submittedName>
</protein>
<dbReference type="AlphaFoldDB" id="A0A9Q3PSQ4"/>
<evidence type="ECO:0000313" key="2">
    <source>
        <dbReference type="Proteomes" id="UP000765509"/>
    </source>
</evidence>
<comment type="caution">
    <text evidence="1">The sequence shown here is derived from an EMBL/GenBank/DDBJ whole genome shotgun (WGS) entry which is preliminary data.</text>
</comment>